<evidence type="ECO:0000313" key="1">
    <source>
        <dbReference type="EMBL" id="TNJ64697.1"/>
    </source>
</evidence>
<reference evidence="1 2" key="1">
    <citation type="submission" date="2019-05" db="EMBL/GenBank/DDBJ databases">
        <title>We sequenced the genome of Paenibacillus hemerocallicola KCTC 33185 for further insight into its adaptation and study the phylogeny of Paenibacillus.</title>
        <authorList>
            <person name="Narsing Rao M.P."/>
        </authorList>
    </citation>
    <scope>NUCLEOTIDE SEQUENCE [LARGE SCALE GENOMIC DNA]</scope>
    <source>
        <strain evidence="1 2">KCTC 33185</strain>
    </source>
</reference>
<dbReference type="EMBL" id="VDCQ01000026">
    <property type="protein sequence ID" value="TNJ64697.1"/>
    <property type="molecule type" value="Genomic_DNA"/>
</dbReference>
<dbReference type="OrthoDB" id="9793324at2"/>
<protein>
    <submittedName>
        <fullName evidence="1">Stage II sporulation protein R</fullName>
    </submittedName>
</protein>
<organism evidence="1 2">
    <name type="scientific">Paenibacillus hemerocallicola</name>
    <dbReference type="NCBI Taxonomy" id="1172614"/>
    <lineage>
        <taxon>Bacteria</taxon>
        <taxon>Bacillati</taxon>
        <taxon>Bacillota</taxon>
        <taxon>Bacilli</taxon>
        <taxon>Bacillales</taxon>
        <taxon>Paenibacillaceae</taxon>
        <taxon>Paenibacillus</taxon>
    </lineage>
</organism>
<dbReference type="NCBIfam" id="TIGR02837">
    <property type="entry name" value="spore_II_R"/>
    <property type="match status" value="1"/>
</dbReference>
<comment type="caution">
    <text evidence="1">The sequence shown here is derived from an EMBL/GenBank/DDBJ whole genome shotgun (WGS) entry which is preliminary data.</text>
</comment>
<sequence length="222" mass="24245">MVKRLSFRSYWFVAFALIVMVTCWDSNRTQAALLDSGIPEESIRLRILANSDAPNDQLVKRIVRDEVIRQMGEWVTEPEGIAAARNAVHLHLAELESLVGAVLTQNGYNYAYTVEIGQVPFPAKIYGNKVYPAGDYEALRITLGKGEGQNWWCVLFPPLCFVDGNAGVAVAKKAADGTKTAMAPVKADAAAEATDSGPQVEVKFFLLEVLVKVISFVKGLLA</sequence>
<evidence type="ECO:0000313" key="2">
    <source>
        <dbReference type="Proteomes" id="UP000307943"/>
    </source>
</evidence>
<gene>
    <name evidence="1" type="primary">spoIIR</name>
    <name evidence="1" type="ORF">FE784_18820</name>
</gene>
<dbReference type="Pfam" id="PF09551">
    <property type="entry name" value="Spore_II_R"/>
    <property type="match status" value="1"/>
</dbReference>
<dbReference type="RefSeq" id="WP_139603768.1">
    <property type="nucleotide sequence ID" value="NZ_VDCQ01000026.1"/>
</dbReference>
<accession>A0A5C4T8I6</accession>
<dbReference type="AlphaFoldDB" id="A0A5C4T8I6"/>
<name>A0A5C4T8I6_9BACL</name>
<keyword evidence="2" id="KW-1185">Reference proteome</keyword>
<dbReference type="InterPro" id="IPR014202">
    <property type="entry name" value="Spore_II_R"/>
</dbReference>
<dbReference type="Proteomes" id="UP000307943">
    <property type="component" value="Unassembled WGS sequence"/>
</dbReference>
<proteinExistence type="predicted"/>